<keyword evidence="3 7" id="KW-0812">Transmembrane</keyword>
<keyword evidence="6" id="KW-0862">Zinc</keyword>
<organism evidence="8 9">
    <name type="scientific">Parastrongyloides trichosuri</name>
    <name type="common">Possum-specific nematode worm</name>
    <dbReference type="NCBI Taxonomy" id="131310"/>
    <lineage>
        <taxon>Eukaryota</taxon>
        <taxon>Metazoa</taxon>
        <taxon>Ecdysozoa</taxon>
        <taxon>Nematoda</taxon>
        <taxon>Chromadorea</taxon>
        <taxon>Rhabditida</taxon>
        <taxon>Tylenchina</taxon>
        <taxon>Panagrolaimomorpha</taxon>
        <taxon>Strongyloidoidea</taxon>
        <taxon>Strongyloididae</taxon>
        <taxon>Parastrongyloides</taxon>
    </lineage>
</organism>
<evidence type="ECO:0000256" key="1">
    <source>
        <dbReference type="ARBA" id="ARBA00004141"/>
    </source>
</evidence>
<dbReference type="InterPro" id="IPR004254">
    <property type="entry name" value="AdipoR/HlyIII-related"/>
</dbReference>
<dbReference type="GO" id="GO:0005886">
    <property type="term" value="C:plasma membrane"/>
    <property type="evidence" value="ECO:0007669"/>
    <property type="project" value="TreeGrafter"/>
</dbReference>
<dbReference type="Proteomes" id="UP000038045">
    <property type="component" value="Unplaced"/>
</dbReference>
<dbReference type="AlphaFoldDB" id="A0A0N4ZBY6"/>
<feature type="binding site" evidence="6">
    <location>
        <position position="288"/>
    </location>
    <ligand>
        <name>Zn(2+)</name>
        <dbReference type="ChEBI" id="CHEBI:29105"/>
    </ligand>
</feature>
<dbReference type="GO" id="GO:0046872">
    <property type="term" value="F:metal ion binding"/>
    <property type="evidence" value="ECO:0007669"/>
    <property type="project" value="UniProtKB-KW"/>
</dbReference>
<dbReference type="WBParaSite" id="PTRK_0000504200.1">
    <property type="protein sequence ID" value="PTRK_0000504200.1"/>
    <property type="gene ID" value="PTRK_0000504200"/>
</dbReference>
<evidence type="ECO:0000256" key="7">
    <source>
        <dbReference type="SAM" id="Phobius"/>
    </source>
</evidence>
<feature type="transmembrane region" description="Helical" evidence="7">
    <location>
        <begin position="123"/>
        <end position="142"/>
    </location>
</feature>
<name>A0A0N4ZBY6_PARTI</name>
<feature type="binding site" evidence="6">
    <location>
        <position position="292"/>
    </location>
    <ligand>
        <name>Zn(2+)</name>
        <dbReference type="ChEBI" id="CHEBI:29105"/>
    </ligand>
</feature>
<feature type="transmembrane region" description="Helical" evidence="7">
    <location>
        <begin position="186"/>
        <end position="206"/>
    </location>
</feature>
<feature type="binding site" evidence="6">
    <location>
        <position position="143"/>
    </location>
    <ligand>
        <name>Zn(2+)</name>
        <dbReference type="ChEBI" id="CHEBI:29105"/>
    </ligand>
</feature>
<comment type="similarity">
    <text evidence="2">Belongs to the ADIPOR family.</text>
</comment>
<evidence type="ECO:0000256" key="6">
    <source>
        <dbReference type="PIRSR" id="PIRSR604254-1"/>
    </source>
</evidence>
<evidence type="ECO:0000256" key="4">
    <source>
        <dbReference type="ARBA" id="ARBA00022989"/>
    </source>
</evidence>
<dbReference type="PANTHER" id="PTHR20855">
    <property type="entry name" value="ADIPOR/PROGESTIN RECEPTOR-RELATED"/>
    <property type="match status" value="1"/>
</dbReference>
<evidence type="ECO:0000313" key="8">
    <source>
        <dbReference type="Proteomes" id="UP000038045"/>
    </source>
</evidence>
<evidence type="ECO:0000256" key="3">
    <source>
        <dbReference type="ARBA" id="ARBA00022692"/>
    </source>
</evidence>
<feature type="transmembrane region" description="Helical" evidence="7">
    <location>
        <begin position="218"/>
        <end position="240"/>
    </location>
</feature>
<protein>
    <submittedName>
        <fullName evidence="9">ADIPOR-like receptor IZH2</fullName>
    </submittedName>
</protein>
<keyword evidence="5 7" id="KW-0472">Membrane</keyword>
<dbReference type="STRING" id="131310.A0A0N4ZBY6"/>
<evidence type="ECO:0000256" key="2">
    <source>
        <dbReference type="ARBA" id="ARBA00007018"/>
    </source>
</evidence>
<reference evidence="9" key="1">
    <citation type="submission" date="2017-02" db="UniProtKB">
        <authorList>
            <consortium name="WormBaseParasite"/>
        </authorList>
    </citation>
    <scope>IDENTIFICATION</scope>
</reference>
<comment type="subcellular location">
    <subcellularLocation>
        <location evidence="1">Membrane</location>
        <topology evidence="1">Multi-pass membrane protein</topology>
    </subcellularLocation>
</comment>
<proteinExistence type="inferred from homology"/>
<dbReference type="PANTHER" id="PTHR20855:SF52">
    <property type="entry name" value="ADIPONECTIN RECEPTOR PROTEIN"/>
    <property type="match status" value="1"/>
</dbReference>
<dbReference type="GO" id="GO:0033211">
    <property type="term" value="P:adiponectin-activated signaling pathway"/>
    <property type="evidence" value="ECO:0007669"/>
    <property type="project" value="TreeGrafter"/>
</dbReference>
<sequence length="337" mass="39282">MTFCETTTTKTENVTRQEPITYNVEEKKQLEILTLKIDSKKSWISWKTIDYDSLPSWYKDNEFLRTGYRPPLYSYKECFKSILSMHTETGNIWSHLFGCFLFLVLFITYHYSYNEVHGFEDKVVISLFYFSAIFCFGASTLYHTMIPHSHDTMTAFCKIDYAGIALMNIGGFVPPIYFLFHKYTIIQFWYLSIIISLGSACIYLSLSDKFSEVEYRPLRAAVFLALGCFAFVPILHYLYLYGVEKFVINGFLNLMTMFFIDVLGAILYVTRVPERYFPGKCDYWFQSHQLFHVCVLIGAIVHNQCINIMASNCYSDNVCFLQITAQLSNSSINHLEF</sequence>
<keyword evidence="4 7" id="KW-1133">Transmembrane helix</keyword>
<feature type="transmembrane region" description="Helical" evidence="7">
    <location>
        <begin position="162"/>
        <end position="180"/>
    </location>
</feature>
<evidence type="ECO:0000256" key="5">
    <source>
        <dbReference type="ARBA" id="ARBA00023136"/>
    </source>
</evidence>
<evidence type="ECO:0000313" key="9">
    <source>
        <dbReference type="WBParaSite" id="PTRK_0000504200.1"/>
    </source>
</evidence>
<accession>A0A0N4ZBY6</accession>
<feature type="transmembrane region" description="Helical" evidence="7">
    <location>
        <begin position="246"/>
        <end position="269"/>
    </location>
</feature>
<keyword evidence="8" id="KW-1185">Reference proteome</keyword>
<keyword evidence="6" id="KW-0479">Metal-binding</keyword>
<feature type="transmembrane region" description="Helical" evidence="7">
    <location>
        <begin position="92"/>
        <end position="111"/>
    </location>
</feature>
<dbReference type="Pfam" id="PF03006">
    <property type="entry name" value="HlyIII"/>
    <property type="match status" value="1"/>
</dbReference>
<dbReference type="GO" id="GO:0038023">
    <property type="term" value="F:signaling receptor activity"/>
    <property type="evidence" value="ECO:0007669"/>
    <property type="project" value="TreeGrafter"/>
</dbReference>